<accession>A0A561DXC2</accession>
<evidence type="ECO:0000256" key="1">
    <source>
        <dbReference type="SAM" id="Phobius"/>
    </source>
</evidence>
<reference evidence="2 3" key="1">
    <citation type="submission" date="2019-06" db="EMBL/GenBank/DDBJ databases">
        <title>Sequencing the genomes of 1000 actinobacteria strains.</title>
        <authorList>
            <person name="Klenk H.-P."/>
        </authorList>
    </citation>
    <scope>NUCLEOTIDE SEQUENCE [LARGE SCALE GENOMIC DNA]</scope>
    <source>
        <strain evidence="2 3">DSM 19560</strain>
    </source>
</reference>
<sequence length="76" mass="7834">MYDDNRDMGLGAWDFVGIGGIVVGSVVSGLVLGYVLDSLTGTSPVFVLIGLAAGVILGGIVSWLRIRPFLNGSDHG</sequence>
<evidence type="ECO:0000313" key="2">
    <source>
        <dbReference type="EMBL" id="TWE07980.1"/>
    </source>
</evidence>
<keyword evidence="3" id="KW-1185">Reference proteome</keyword>
<keyword evidence="1" id="KW-1133">Transmembrane helix</keyword>
<proteinExistence type="predicted"/>
<organism evidence="2 3">
    <name type="scientific">Rudaeicoccus suwonensis</name>
    <dbReference type="NCBI Taxonomy" id="657409"/>
    <lineage>
        <taxon>Bacteria</taxon>
        <taxon>Bacillati</taxon>
        <taxon>Actinomycetota</taxon>
        <taxon>Actinomycetes</taxon>
        <taxon>Micrococcales</taxon>
        <taxon>Dermacoccaceae</taxon>
        <taxon>Rudaeicoccus</taxon>
    </lineage>
</organism>
<name>A0A561DXC2_9MICO</name>
<dbReference type="InterPro" id="IPR032820">
    <property type="entry name" value="ATPase_put"/>
</dbReference>
<feature type="transmembrane region" description="Helical" evidence="1">
    <location>
        <begin position="42"/>
        <end position="64"/>
    </location>
</feature>
<dbReference type="Proteomes" id="UP000318297">
    <property type="component" value="Unassembled WGS sequence"/>
</dbReference>
<protein>
    <submittedName>
        <fullName evidence="2">Putative F0F1-ATPase subunit (Ca2+/Mg2+ transporter)</fullName>
    </submittedName>
</protein>
<keyword evidence="1" id="KW-0472">Membrane</keyword>
<evidence type="ECO:0000313" key="3">
    <source>
        <dbReference type="Proteomes" id="UP000318297"/>
    </source>
</evidence>
<keyword evidence="1" id="KW-0812">Transmembrane</keyword>
<dbReference type="Pfam" id="PF09527">
    <property type="entry name" value="ATPase_gene1"/>
    <property type="match status" value="1"/>
</dbReference>
<feature type="transmembrane region" description="Helical" evidence="1">
    <location>
        <begin position="12"/>
        <end position="36"/>
    </location>
</feature>
<dbReference type="EMBL" id="VIVQ01000004">
    <property type="protein sequence ID" value="TWE07980.1"/>
    <property type="molecule type" value="Genomic_DNA"/>
</dbReference>
<comment type="caution">
    <text evidence="2">The sequence shown here is derived from an EMBL/GenBank/DDBJ whole genome shotgun (WGS) entry which is preliminary data.</text>
</comment>
<dbReference type="AlphaFoldDB" id="A0A561DXC2"/>
<gene>
    <name evidence="2" type="ORF">BKA23_3347</name>
</gene>